<evidence type="ECO:0000313" key="1">
    <source>
        <dbReference type="EMBL" id="MDN6900674.1"/>
    </source>
</evidence>
<sequence>MRDGQQRVEVLQALAKLKYLVSKNNFILVNRRFPHAQAITSNLAKIIINQLQVRDFQKHESDRDRLDEYVWVFKTEYGDIYYIKFKFIENDRKVKFISFHLSN</sequence>
<dbReference type="Proteomes" id="UP001167919">
    <property type="component" value="Unassembled WGS sequence"/>
</dbReference>
<dbReference type="InterPro" id="IPR031451">
    <property type="entry name" value="MqsR_toxin"/>
</dbReference>
<dbReference type="EMBL" id="SDWY01000003">
    <property type="protein sequence ID" value="MDN6900674.1"/>
    <property type="molecule type" value="Genomic_DNA"/>
</dbReference>
<accession>A0AAJ1R9I5</accession>
<dbReference type="GO" id="GO:0009372">
    <property type="term" value="P:quorum sensing"/>
    <property type="evidence" value="ECO:0007669"/>
    <property type="project" value="InterPro"/>
</dbReference>
<protein>
    <recommendedName>
        <fullName evidence="3">Type II toxin-antitoxin system MqsR family toxin</fullName>
    </recommendedName>
</protein>
<dbReference type="Pfam" id="PF15723">
    <property type="entry name" value="MqsR_toxin"/>
    <property type="match status" value="1"/>
</dbReference>
<gene>
    <name evidence="1" type="ORF">EVC35_06610</name>
</gene>
<reference evidence="1" key="1">
    <citation type="submission" date="2019-01" db="EMBL/GenBank/DDBJ databases">
        <title>Oenococcus sicerae UCMA17102.</title>
        <authorList>
            <person name="Cousin F.J."/>
            <person name="Le Guellec R."/>
            <person name="Cretenet M."/>
        </authorList>
    </citation>
    <scope>NUCLEOTIDE SEQUENCE</scope>
    <source>
        <strain evidence="1">UCMA17102</strain>
    </source>
</reference>
<name>A0AAJ1R9I5_9LACO</name>
<evidence type="ECO:0008006" key="3">
    <source>
        <dbReference type="Google" id="ProtNLM"/>
    </source>
</evidence>
<proteinExistence type="predicted"/>
<organism evidence="1 2">
    <name type="scientific">Oenococcus sicerae</name>
    <dbReference type="NCBI Taxonomy" id="2203724"/>
    <lineage>
        <taxon>Bacteria</taxon>
        <taxon>Bacillati</taxon>
        <taxon>Bacillota</taxon>
        <taxon>Bacilli</taxon>
        <taxon>Lactobacillales</taxon>
        <taxon>Lactobacillaceae</taxon>
        <taxon>Oenococcus</taxon>
    </lineage>
</organism>
<dbReference type="GO" id="GO:0044010">
    <property type="term" value="P:single-species biofilm formation"/>
    <property type="evidence" value="ECO:0007669"/>
    <property type="project" value="InterPro"/>
</dbReference>
<dbReference type="GO" id="GO:0017148">
    <property type="term" value="P:negative regulation of translation"/>
    <property type="evidence" value="ECO:0007669"/>
    <property type="project" value="InterPro"/>
</dbReference>
<dbReference type="AlphaFoldDB" id="A0AAJ1R9I5"/>
<dbReference type="RefSeq" id="WP_301711325.1">
    <property type="nucleotide sequence ID" value="NZ_SDWY01000003.1"/>
</dbReference>
<evidence type="ECO:0000313" key="2">
    <source>
        <dbReference type="Proteomes" id="UP001167919"/>
    </source>
</evidence>
<comment type="caution">
    <text evidence="1">The sequence shown here is derived from an EMBL/GenBank/DDBJ whole genome shotgun (WGS) entry which is preliminary data.</text>
</comment>